<comment type="caution">
    <text evidence="2">The sequence shown here is derived from an EMBL/GenBank/DDBJ whole genome shotgun (WGS) entry which is preliminary data.</text>
</comment>
<dbReference type="Proteomes" id="UP000224567">
    <property type="component" value="Unassembled WGS sequence"/>
</dbReference>
<dbReference type="EMBL" id="MLFT02000006">
    <property type="protein sequence ID" value="PHT46640.1"/>
    <property type="molecule type" value="Genomic_DNA"/>
</dbReference>
<sequence>MFPLFFRCGIALLPNIKISEKLAQVEARILPAPWLKCHDIDREKDCLPPVGQWNMMNKVTDISLVEIHHGIGVQKAVCYPFKTLCDLKRICETDLGIVSQCCLTKHVFKMSKQYLENVSLKINVKVGGRNTLLVDGSLDEFPLSDIAQLLFLVQMSPIPIPIPTLGRILARPLLWWFASQDWPEITKYAGLVSAQAHRQELIQDLYKT</sequence>
<keyword evidence="3" id="KW-1185">Reference proteome</keyword>
<evidence type="ECO:0000313" key="3">
    <source>
        <dbReference type="Proteomes" id="UP000224567"/>
    </source>
</evidence>
<dbReference type="OrthoDB" id="1688193at2759"/>
<dbReference type="Pfam" id="PF02171">
    <property type="entry name" value="Piwi"/>
    <property type="match status" value="1"/>
</dbReference>
<accession>A0A2G2WNA0</accession>
<dbReference type="InterPro" id="IPR003165">
    <property type="entry name" value="Piwi"/>
</dbReference>
<organism evidence="2 3">
    <name type="scientific">Capsicum baccatum</name>
    <name type="common">Peruvian pepper</name>
    <dbReference type="NCBI Taxonomy" id="33114"/>
    <lineage>
        <taxon>Eukaryota</taxon>
        <taxon>Viridiplantae</taxon>
        <taxon>Streptophyta</taxon>
        <taxon>Embryophyta</taxon>
        <taxon>Tracheophyta</taxon>
        <taxon>Spermatophyta</taxon>
        <taxon>Magnoliopsida</taxon>
        <taxon>eudicotyledons</taxon>
        <taxon>Gunneridae</taxon>
        <taxon>Pentapetalae</taxon>
        <taxon>asterids</taxon>
        <taxon>lamiids</taxon>
        <taxon>Solanales</taxon>
        <taxon>Solanaceae</taxon>
        <taxon>Solanoideae</taxon>
        <taxon>Capsiceae</taxon>
        <taxon>Capsicum</taxon>
    </lineage>
</organism>
<reference evidence="2 3" key="1">
    <citation type="journal article" date="2017" name="Genome Biol.">
        <title>New reference genome sequences of hot pepper reveal the massive evolution of plant disease-resistance genes by retroduplication.</title>
        <authorList>
            <person name="Kim S."/>
            <person name="Park J."/>
            <person name="Yeom S.I."/>
            <person name="Kim Y.M."/>
            <person name="Seo E."/>
            <person name="Kim K.T."/>
            <person name="Kim M.S."/>
            <person name="Lee J.M."/>
            <person name="Cheong K."/>
            <person name="Shin H.S."/>
            <person name="Kim S.B."/>
            <person name="Han K."/>
            <person name="Lee J."/>
            <person name="Park M."/>
            <person name="Lee H.A."/>
            <person name="Lee H.Y."/>
            <person name="Lee Y."/>
            <person name="Oh S."/>
            <person name="Lee J.H."/>
            <person name="Choi E."/>
            <person name="Choi E."/>
            <person name="Lee S.E."/>
            <person name="Jeon J."/>
            <person name="Kim H."/>
            <person name="Choi G."/>
            <person name="Song H."/>
            <person name="Lee J."/>
            <person name="Lee S.C."/>
            <person name="Kwon J.K."/>
            <person name="Lee H.Y."/>
            <person name="Koo N."/>
            <person name="Hong Y."/>
            <person name="Kim R.W."/>
            <person name="Kang W.H."/>
            <person name="Huh J.H."/>
            <person name="Kang B.C."/>
            <person name="Yang T.J."/>
            <person name="Lee Y.H."/>
            <person name="Bennetzen J.L."/>
            <person name="Choi D."/>
        </authorList>
    </citation>
    <scope>NUCLEOTIDE SEQUENCE [LARGE SCALE GENOMIC DNA]</scope>
    <source>
        <strain evidence="3">cv. PBC81</strain>
    </source>
</reference>
<name>A0A2G2WNA0_CAPBA</name>
<dbReference type="AlphaFoldDB" id="A0A2G2WNA0"/>
<dbReference type="PANTHER" id="PTHR22891">
    <property type="entry name" value="EUKARYOTIC TRANSLATION INITIATION FACTOR 2C"/>
    <property type="match status" value="1"/>
</dbReference>
<evidence type="ECO:0000313" key="2">
    <source>
        <dbReference type="EMBL" id="PHT46640.1"/>
    </source>
</evidence>
<evidence type="ECO:0000259" key="1">
    <source>
        <dbReference type="PROSITE" id="PS50822"/>
    </source>
</evidence>
<dbReference type="InterPro" id="IPR012337">
    <property type="entry name" value="RNaseH-like_sf"/>
</dbReference>
<dbReference type="GO" id="GO:0003676">
    <property type="term" value="F:nucleic acid binding"/>
    <property type="evidence" value="ECO:0007669"/>
    <property type="project" value="InterPro"/>
</dbReference>
<dbReference type="STRING" id="33114.A0A2G2WNA0"/>
<gene>
    <name evidence="2" type="ORF">CQW23_15798</name>
</gene>
<dbReference type="Gene3D" id="3.40.50.2300">
    <property type="match status" value="1"/>
</dbReference>
<dbReference type="PROSITE" id="PS50822">
    <property type="entry name" value="PIWI"/>
    <property type="match status" value="1"/>
</dbReference>
<feature type="domain" description="Piwi" evidence="1">
    <location>
        <begin position="86"/>
        <end position="208"/>
    </location>
</feature>
<proteinExistence type="predicted"/>
<dbReference type="SUPFAM" id="SSF53098">
    <property type="entry name" value="Ribonuclease H-like"/>
    <property type="match status" value="1"/>
</dbReference>
<protein>
    <submittedName>
        <fullName evidence="2">Protein argonaute PNH1</fullName>
    </submittedName>
</protein>
<reference evidence="3" key="2">
    <citation type="journal article" date="2017" name="J. Anim. Genet.">
        <title>Multiple reference genome sequences of hot pepper reveal the massive evolution of plant disease resistance genes by retroduplication.</title>
        <authorList>
            <person name="Kim S."/>
            <person name="Park J."/>
            <person name="Yeom S.-I."/>
            <person name="Kim Y.-M."/>
            <person name="Seo E."/>
            <person name="Kim K.-T."/>
            <person name="Kim M.-S."/>
            <person name="Lee J.M."/>
            <person name="Cheong K."/>
            <person name="Shin H.-S."/>
            <person name="Kim S.-B."/>
            <person name="Han K."/>
            <person name="Lee J."/>
            <person name="Park M."/>
            <person name="Lee H.-A."/>
            <person name="Lee H.-Y."/>
            <person name="Lee Y."/>
            <person name="Oh S."/>
            <person name="Lee J.H."/>
            <person name="Choi E."/>
            <person name="Choi E."/>
            <person name="Lee S.E."/>
            <person name="Jeon J."/>
            <person name="Kim H."/>
            <person name="Choi G."/>
            <person name="Song H."/>
            <person name="Lee J."/>
            <person name="Lee S.-C."/>
            <person name="Kwon J.-K."/>
            <person name="Lee H.-Y."/>
            <person name="Koo N."/>
            <person name="Hong Y."/>
            <person name="Kim R.W."/>
            <person name="Kang W.-H."/>
            <person name="Huh J.H."/>
            <person name="Kang B.-C."/>
            <person name="Yang T.-J."/>
            <person name="Lee Y.-H."/>
            <person name="Bennetzen J.L."/>
            <person name="Choi D."/>
        </authorList>
    </citation>
    <scope>NUCLEOTIDE SEQUENCE [LARGE SCALE GENOMIC DNA]</scope>
    <source>
        <strain evidence="3">cv. PBC81</strain>
    </source>
</reference>